<dbReference type="KEGG" id="pchm:VFPPC_12756"/>
<dbReference type="EMBL" id="LSBJ02000001">
    <property type="protein sequence ID" value="OAQ72341.1"/>
    <property type="molecule type" value="Genomic_DNA"/>
</dbReference>
<dbReference type="Gene3D" id="3.60.15.10">
    <property type="entry name" value="Ribonuclease Z/Hydroxyacylglutathione hydrolase-like"/>
    <property type="match status" value="1"/>
</dbReference>
<evidence type="ECO:0000313" key="2">
    <source>
        <dbReference type="EMBL" id="OAQ72341.1"/>
    </source>
</evidence>
<dbReference type="GeneID" id="28854527"/>
<proteinExistence type="predicted"/>
<dbReference type="Proteomes" id="UP000078397">
    <property type="component" value="Unassembled WGS sequence"/>
</dbReference>
<evidence type="ECO:0000256" key="1">
    <source>
        <dbReference type="SAM" id="MobiDB-lite"/>
    </source>
</evidence>
<dbReference type="PANTHER" id="PTHR36142:SF5">
    <property type="entry name" value="METALLO-BETA-LACTAMASE DOMAIN-CONTAINING PROTEIN"/>
    <property type="match status" value="1"/>
</dbReference>
<dbReference type="RefSeq" id="XP_018148424.1">
    <property type="nucleotide sequence ID" value="XM_018290533.1"/>
</dbReference>
<dbReference type="InterPro" id="IPR036866">
    <property type="entry name" value="RibonucZ/Hydroxyglut_hydro"/>
</dbReference>
<accession>A0A179G4Q2</accession>
<keyword evidence="3" id="KW-1185">Reference proteome</keyword>
<organism evidence="2 3">
    <name type="scientific">Pochonia chlamydosporia 170</name>
    <dbReference type="NCBI Taxonomy" id="1380566"/>
    <lineage>
        <taxon>Eukaryota</taxon>
        <taxon>Fungi</taxon>
        <taxon>Dikarya</taxon>
        <taxon>Ascomycota</taxon>
        <taxon>Pezizomycotina</taxon>
        <taxon>Sordariomycetes</taxon>
        <taxon>Hypocreomycetidae</taxon>
        <taxon>Hypocreales</taxon>
        <taxon>Clavicipitaceae</taxon>
        <taxon>Pochonia</taxon>
    </lineage>
</organism>
<dbReference type="OrthoDB" id="332863at2759"/>
<feature type="region of interest" description="Disordered" evidence="1">
    <location>
        <begin position="243"/>
        <end position="262"/>
    </location>
</feature>
<reference evidence="2 3" key="1">
    <citation type="journal article" date="2016" name="PLoS Pathog.">
        <title>Biosynthesis of antibiotic leucinostatins in bio-control fungus Purpureocillium lilacinum and their inhibition on phytophthora revealed by genome mining.</title>
        <authorList>
            <person name="Wang G."/>
            <person name="Liu Z."/>
            <person name="Lin R."/>
            <person name="Li E."/>
            <person name="Mao Z."/>
            <person name="Ling J."/>
            <person name="Yang Y."/>
            <person name="Yin W.B."/>
            <person name="Xie B."/>
        </authorList>
    </citation>
    <scope>NUCLEOTIDE SEQUENCE [LARGE SCALE GENOMIC DNA]</scope>
    <source>
        <strain evidence="2">170</strain>
    </source>
</reference>
<name>A0A179G4Q2_METCM</name>
<comment type="caution">
    <text evidence="2">The sequence shown here is derived from an EMBL/GenBank/DDBJ whole genome shotgun (WGS) entry which is preliminary data.</text>
</comment>
<protein>
    <submittedName>
        <fullName evidence="2">Beta-lactamase superfamily domain-containing protein</fullName>
    </submittedName>
</protein>
<sequence length="459" mass="49763">MALTIKQLNGGASFLLTFEPIEDDSTDGAQEVEPFRVLLDPSLEGPSNNGHAKFSSTSYTQRAHVSTLRELPEPDLVIISSSRRDHCNEATLRQLAPHGTKTLILAEPAAAKLVKSWRYFDEGKVLAVGRWQDPRKTGRDTAIRVPISPRVLGGDEGQVTVSFISQTKERKGNQAAIGITYRPAPSTATICRRPTTATATSSSTPLSGFASRMASLVNLSTHETVNSPILPPLPAFAPLTPPASPVPPSLRTKRSTASLSPHARDRSVSIIFSPHGTSYSAIETYATSHLVSEAALPLTALLHCFDTVSQPWWLGGNVNGLHDGQDIVAKLGARAWISMYDGEKRTRGLTKRLTRRTKYNIDEVREIVNRTTDNLADSRKADSTHSGKIDRPTEVMALKIGEEVALTSEGVWAVEPPSPAQSVRCGHRLSIFHILNGGGTGERISSFRISKLWSGIAMV</sequence>
<dbReference type="STRING" id="1380566.A0A179G4Q2"/>
<gene>
    <name evidence="2" type="ORF">VFPPC_12756</name>
</gene>
<dbReference type="PANTHER" id="PTHR36142">
    <property type="entry name" value="METALLO-HYDROLASE/OXIDOREDUCTASE SUPERFAMILY PROTEIN"/>
    <property type="match status" value="1"/>
</dbReference>
<evidence type="ECO:0000313" key="3">
    <source>
        <dbReference type="Proteomes" id="UP000078397"/>
    </source>
</evidence>
<dbReference type="AlphaFoldDB" id="A0A179G4Q2"/>